<dbReference type="GO" id="GO:0006865">
    <property type="term" value="P:amino acid transport"/>
    <property type="evidence" value="ECO:0007669"/>
    <property type="project" value="UniProtKB-KW"/>
</dbReference>
<organism evidence="6 7">
    <name type="scientific">Teichococcus aestuarii</name>
    <dbReference type="NCBI Taxonomy" id="568898"/>
    <lineage>
        <taxon>Bacteria</taxon>
        <taxon>Pseudomonadati</taxon>
        <taxon>Pseudomonadota</taxon>
        <taxon>Alphaproteobacteria</taxon>
        <taxon>Acetobacterales</taxon>
        <taxon>Roseomonadaceae</taxon>
        <taxon>Roseomonas</taxon>
    </lineage>
</organism>
<evidence type="ECO:0000313" key="6">
    <source>
        <dbReference type="EMBL" id="PWC28308.1"/>
    </source>
</evidence>
<keyword evidence="3" id="KW-0732">Signal</keyword>
<gene>
    <name evidence="6" type="ORF">CR165_13545</name>
</gene>
<protein>
    <submittedName>
        <fullName evidence="6">Branched-chain amino acid ABC transporter substrate-binding protein</fullName>
    </submittedName>
</protein>
<accession>A0A2U1V311</accession>
<sequence>MTKPPARTEPAEVSAALATAPATTPFSRRGVLLGGLGIGGLALAGRPAHAQGAAQKPAEIKLGIATYLSGPASVFGVPARQAADMLIEELNAAGGIAGVKVRPIYVDEGPGVDHFVGEYRRLVQSEGVQMIFAGISSADCLACAPLADELKRPTLLWDCGTQRVFEDGTYGYAHRPQANATPEVLAALLYLLKVKPDFRSLAVVNQDYAWGRDSWEIWRTAMNALKPGVRVSAELFPRFGATDFSSEITRLLALRPDVIFSTTWGGDLDTFIRQAADRRLFERSTFVLPLAESSLERVGKALPAGHIIGARGDHWFLHPSPKDADKLKSFTENYRKRFDSYPIYSTHHMAQAINAMKAGYEKAIAAKGGQWPTDAELTAAFRGLTFPSLTGQVTIREDGQGLEDQLIGTTLHSDRYPFPVMTDMVVFPAASVTTPVGQKSTEWLKTLKPDMLEKLPQPVAFR</sequence>
<dbReference type="PANTHER" id="PTHR30483">
    <property type="entry name" value="LEUCINE-SPECIFIC-BINDING PROTEIN"/>
    <property type="match status" value="1"/>
</dbReference>
<dbReference type="InterPro" id="IPR028082">
    <property type="entry name" value="Peripla_BP_I"/>
</dbReference>
<dbReference type="InterPro" id="IPR000709">
    <property type="entry name" value="Leu_Ile_Val-bd"/>
</dbReference>
<evidence type="ECO:0000256" key="3">
    <source>
        <dbReference type="ARBA" id="ARBA00022729"/>
    </source>
</evidence>
<comment type="similarity">
    <text evidence="1">Belongs to the leucine-binding protein family.</text>
</comment>
<comment type="caution">
    <text evidence="6">The sequence shown here is derived from an EMBL/GenBank/DDBJ whole genome shotgun (WGS) entry which is preliminary data.</text>
</comment>
<proteinExistence type="inferred from homology"/>
<dbReference type="InterPro" id="IPR006311">
    <property type="entry name" value="TAT_signal"/>
</dbReference>
<dbReference type="OrthoDB" id="9783240at2"/>
<dbReference type="InterPro" id="IPR051010">
    <property type="entry name" value="BCAA_transport"/>
</dbReference>
<dbReference type="EMBL" id="PDOA01000008">
    <property type="protein sequence ID" value="PWC28308.1"/>
    <property type="molecule type" value="Genomic_DNA"/>
</dbReference>
<dbReference type="Gene3D" id="3.40.50.2300">
    <property type="match status" value="2"/>
</dbReference>
<keyword evidence="4" id="KW-0029">Amino-acid transport</keyword>
<dbReference type="PROSITE" id="PS51318">
    <property type="entry name" value="TAT"/>
    <property type="match status" value="1"/>
</dbReference>
<dbReference type="CDD" id="cd06330">
    <property type="entry name" value="PBP1_As_SBP-like"/>
    <property type="match status" value="1"/>
</dbReference>
<keyword evidence="2" id="KW-0813">Transport</keyword>
<dbReference type="PRINTS" id="PR00337">
    <property type="entry name" value="LEUILEVALBP"/>
</dbReference>
<reference evidence="7" key="1">
    <citation type="submission" date="2017-10" db="EMBL/GenBank/DDBJ databases">
        <authorList>
            <person name="Toshchakov S.V."/>
            <person name="Goeva M.A."/>
        </authorList>
    </citation>
    <scope>NUCLEOTIDE SEQUENCE [LARGE SCALE GENOMIC DNA]</scope>
    <source>
        <strain evidence="7">JR1/69-1-13</strain>
    </source>
</reference>
<keyword evidence="7" id="KW-1185">Reference proteome</keyword>
<evidence type="ECO:0000256" key="2">
    <source>
        <dbReference type="ARBA" id="ARBA00022448"/>
    </source>
</evidence>
<evidence type="ECO:0000256" key="1">
    <source>
        <dbReference type="ARBA" id="ARBA00010062"/>
    </source>
</evidence>
<feature type="domain" description="Leucine-binding protein" evidence="5">
    <location>
        <begin position="59"/>
        <end position="402"/>
    </location>
</feature>
<evidence type="ECO:0000313" key="7">
    <source>
        <dbReference type="Proteomes" id="UP000245048"/>
    </source>
</evidence>
<evidence type="ECO:0000256" key="4">
    <source>
        <dbReference type="ARBA" id="ARBA00022970"/>
    </source>
</evidence>
<name>A0A2U1V311_9PROT</name>
<dbReference type="RefSeq" id="WP_109517536.1">
    <property type="nucleotide sequence ID" value="NZ_PDOA01000008.1"/>
</dbReference>
<dbReference type="PANTHER" id="PTHR30483:SF37">
    <property type="entry name" value="ABC TRANSPORTER SUBSTRATE-BINDING PROTEIN"/>
    <property type="match status" value="1"/>
</dbReference>
<dbReference type="AlphaFoldDB" id="A0A2U1V311"/>
<dbReference type="Pfam" id="PF13458">
    <property type="entry name" value="Peripla_BP_6"/>
    <property type="match status" value="1"/>
</dbReference>
<evidence type="ECO:0000259" key="5">
    <source>
        <dbReference type="Pfam" id="PF13458"/>
    </source>
</evidence>
<dbReference type="Proteomes" id="UP000245048">
    <property type="component" value="Unassembled WGS sequence"/>
</dbReference>
<dbReference type="InterPro" id="IPR028081">
    <property type="entry name" value="Leu-bd"/>
</dbReference>
<dbReference type="SUPFAM" id="SSF53822">
    <property type="entry name" value="Periplasmic binding protein-like I"/>
    <property type="match status" value="1"/>
</dbReference>